<proteinExistence type="predicted"/>
<evidence type="ECO:0000256" key="1">
    <source>
        <dbReference type="ARBA" id="ARBA00022603"/>
    </source>
</evidence>
<dbReference type="PANTHER" id="PTHR43861">
    <property type="entry name" value="TRANS-ACONITATE 2-METHYLTRANSFERASE-RELATED"/>
    <property type="match status" value="1"/>
</dbReference>
<evidence type="ECO:0000313" key="4">
    <source>
        <dbReference type="EMBL" id="SFM09756.1"/>
    </source>
</evidence>
<feature type="domain" description="Methyltransferase" evidence="3">
    <location>
        <begin position="42"/>
        <end position="137"/>
    </location>
</feature>
<dbReference type="InterPro" id="IPR029063">
    <property type="entry name" value="SAM-dependent_MTases_sf"/>
</dbReference>
<dbReference type="RefSeq" id="WP_089862773.1">
    <property type="nucleotide sequence ID" value="NZ_FOTI01000066.1"/>
</dbReference>
<organism evidence="4 5">
    <name type="scientific">Halanaerobium salsuginis</name>
    <dbReference type="NCBI Taxonomy" id="29563"/>
    <lineage>
        <taxon>Bacteria</taxon>
        <taxon>Bacillati</taxon>
        <taxon>Bacillota</taxon>
        <taxon>Clostridia</taxon>
        <taxon>Halanaerobiales</taxon>
        <taxon>Halanaerobiaceae</taxon>
        <taxon>Halanaerobium</taxon>
    </lineage>
</organism>
<accession>A0A1I4N352</accession>
<dbReference type="Gene3D" id="3.40.50.150">
    <property type="entry name" value="Vaccinia Virus protein VP39"/>
    <property type="match status" value="1"/>
</dbReference>
<dbReference type="GO" id="GO:0008168">
    <property type="term" value="F:methyltransferase activity"/>
    <property type="evidence" value="ECO:0007669"/>
    <property type="project" value="UniProtKB-KW"/>
</dbReference>
<gene>
    <name evidence="4" type="ORF">SAMN02983006_02795</name>
</gene>
<dbReference type="EMBL" id="FOTI01000066">
    <property type="protein sequence ID" value="SFM09756.1"/>
    <property type="molecule type" value="Genomic_DNA"/>
</dbReference>
<dbReference type="PANTHER" id="PTHR43861:SF1">
    <property type="entry name" value="TRANS-ACONITATE 2-METHYLTRANSFERASE"/>
    <property type="match status" value="1"/>
</dbReference>
<keyword evidence="5" id="KW-1185">Reference proteome</keyword>
<evidence type="ECO:0000256" key="2">
    <source>
        <dbReference type="ARBA" id="ARBA00022679"/>
    </source>
</evidence>
<dbReference type="Gene3D" id="2.20.25.110">
    <property type="entry name" value="S-adenosyl-L-methionine-dependent methyltransferases"/>
    <property type="match status" value="1"/>
</dbReference>
<keyword evidence="2 4" id="KW-0808">Transferase</keyword>
<dbReference type="InterPro" id="IPR041698">
    <property type="entry name" value="Methyltransf_25"/>
</dbReference>
<dbReference type="Proteomes" id="UP000199006">
    <property type="component" value="Unassembled WGS sequence"/>
</dbReference>
<dbReference type="AlphaFoldDB" id="A0A1I4N352"/>
<dbReference type="OrthoDB" id="9811589at2"/>
<dbReference type="Pfam" id="PF13649">
    <property type="entry name" value="Methyltransf_25"/>
    <property type="match status" value="1"/>
</dbReference>
<evidence type="ECO:0000259" key="3">
    <source>
        <dbReference type="Pfam" id="PF13649"/>
    </source>
</evidence>
<reference evidence="4 5" key="1">
    <citation type="submission" date="2016-10" db="EMBL/GenBank/DDBJ databases">
        <authorList>
            <person name="de Groot N.N."/>
        </authorList>
    </citation>
    <scope>NUCLEOTIDE SEQUENCE [LARGE SCALE GENOMIC DNA]</scope>
    <source>
        <strain evidence="4 5">ATCC 51327</strain>
    </source>
</reference>
<dbReference type="CDD" id="cd02440">
    <property type="entry name" value="AdoMet_MTases"/>
    <property type="match status" value="1"/>
</dbReference>
<protein>
    <submittedName>
        <fullName evidence="4">Methyltransferase domain-containing protein</fullName>
    </submittedName>
</protein>
<sequence>MPFYSEFSKNYDKIFPLNSKKLSLLDNIFKDLATTRNSIHLLDIGCGTGNYALALAKLGYQLEAVDLDFEMIALAKAKAATEDSKDLKLRFHNLNMLALDKEFKPGSFQGAYIIGNVLVHLTESEIKQFLKITADLLVKDAKLFIQIVNYDRILDLNLAGLPTIYSNDNSLYFTRNYEYQKEKNTIFFETKLIDNLTDNLLFQNKVALYPLRQQELMANLKEAGFKVLASYGSSKGTPYKKLSSVPLIISARKTT</sequence>
<name>A0A1I4N352_9FIRM</name>
<evidence type="ECO:0000313" key="5">
    <source>
        <dbReference type="Proteomes" id="UP000199006"/>
    </source>
</evidence>
<dbReference type="GO" id="GO:0032259">
    <property type="term" value="P:methylation"/>
    <property type="evidence" value="ECO:0007669"/>
    <property type="project" value="UniProtKB-KW"/>
</dbReference>
<dbReference type="STRING" id="29563.SAMN02983006_02795"/>
<dbReference type="SUPFAM" id="SSF53335">
    <property type="entry name" value="S-adenosyl-L-methionine-dependent methyltransferases"/>
    <property type="match status" value="1"/>
</dbReference>
<keyword evidence="1 4" id="KW-0489">Methyltransferase</keyword>